<gene>
    <name evidence="3" type="ORF">ACFO8M_14325</name>
</gene>
<comment type="caution">
    <text evidence="3">The sequence shown here is derived from an EMBL/GenBank/DDBJ whole genome shotgun (WGS) entry which is preliminary data.</text>
</comment>
<dbReference type="InterPro" id="IPR007712">
    <property type="entry name" value="RelE/ParE_toxin"/>
</dbReference>
<evidence type="ECO:0000256" key="2">
    <source>
        <dbReference type="ARBA" id="ARBA00022649"/>
    </source>
</evidence>
<organism evidence="3 4">
    <name type="scientific">Glycomyces rhizosphaerae</name>
    <dbReference type="NCBI Taxonomy" id="2054422"/>
    <lineage>
        <taxon>Bacteria</taxon>
        <taxon>Bacillati</taxon>
        <taxon>Actinomycetota</taxon>
        <taxon>Actinomycetes</taxon>
        <taxon>Glycomycetales</taxon>
        <taxon>Glycomycetaceae</taxon>
        <taxon>Glycomyces</taxon>
    </lineage>
</organism>
<reference evidence="4" key="1">
    <citation type="journal article" date="2019" name="Int. J. Syst. Evol. Microbiol.">
        <title>The Global Catalogue of Microorganisms (GCM) 10K type strain sequencing project: providing services to taxonomists for standard genome sequencing and annotation.</title>
        <authorList>
            <consortium name="The Broad Institute Genomics Platform"/>
            <consortium name="The Broad Institute Genome Sequencing Center for Infectious Disease"/>
            <person name="Wu L."/>
            <person name="Ma J."/>
        </authorList>
    </citation>
    <scope>NUCLEOTIDE SEQUENCE [LARGE SCALE GENOMIC DNA]</scope>
    <source>
        <strain evidence="4">CGMCC 4.7396</strain>
    </source>
</reference>
<evidence type="ECO:0000256" key="1">
    <source>
        <dbReference type="ARBA" id="ARBA00006226"/>
    </source>
</evidence>
<evidence type="ECO:0000313" key="3">
    <source>
        <dbReference type="EMBL" id="MFC3493653.1"/>
    </source>
</evidence>
<dbReference type="RefSeq" id="WP_387976466.1">
    <property type="nucleotide sequence ID" value="NZ_JBHRWO010000011.1"/>
</dbReference>
<dbReference type="SUPFAM" id="SSF143011">
    <property type="entry name" value="RelE-like"/>
    <property type="match status" value="1"/>
</dbReference>
<comment type="similarity">
    <text evidence="1">Belongs to the RelE toxin family.</text>
</comment>
<evidence type="ECO:0000313" key="4">
    <source>
        <dbReference type="Proteomes" id="UP001595712"/>
    </source>
</evidence>
<keyword evidence="2" id="KW-1277">Toxin-antitoxin system</keyword>
<dbReference type="NCBIfam" id="TIGR02385">
    <property type="entry name" value="RelE_StbE"/>
    <property type="match status" value="1"/>
</dbReference>
<dbReference type="PANTHER" id="PTHR35601:SF1">
    <property type="entry name" value="TOXIN RELE"/>
    <property type="match status" value="1"/>
</dbReference>
<proteinExistence type="inferred from homology"/>
<keyword evidence="4" id="KW-1185">Reference proteome</keyword>
<dbReference type="Proteomes" id="UP001595712">
    <property type="component" value="Unassembled WGS sequence"/>
</dbReference>
<protein>
    <submittedName>
        <fullName evidence="3">Type II toxin-antitoxin system RelE/ParE family toxin</fullName>
    </submittedName>
</protein>
<dbReference type="InterPro" id="IPR035093">
    <property type="entry name" value="RelE/ParE_toxin_dom_sf"/>
</dbReference>
<dbReference type="Gene3D" id="3.30.2310.20">
    <property type="entry name" value="RelE-like"/>
    <property type="match status" value="1"/>
</dbReference>
<accession>A0ABV7Q2X0</accession>
<dbReference type="EMBL" id="JBHRWO010000011">
    <property type="protein sequence ID" value="MFC3493653.1"/>
    <property type="molecule type" value="Genomic_DNA"/>
</dbReference>
<dbReference type="Pfam" id="PF05016">
    <property type="entry name" value="ParE_toxin"/>
    <property type="match status" value="1"/>
</dbReference>
<name>A0ABV7Q2X0_9ACTN</name>
<dbReference type="PANTHER" id="PTHR35601">
    <property type="entry name" value="TOXIN RELE"/>
    <property type="match status" value="1"/>
</dbReference>
<sequence length="90" mass="10595">MTEKRYRIDFTNEASKQLQKLDKTIHSRILRALVELETTPRPDGVKKLKGYDNRWRIRIGDWRVSYLIEDGRLVVLVVAVGHRSKAYKAK</sequence>